<sequence>MGGEVGAFREVLAQQAVRVFVCSALPAGLGAVLRRMRPVATGCALRRISRLIVDFDRPSSAAIAV</sequence>
<gene>
    <name evidence="1" type="ORF">KOI35_13110</name>
</gene>
<protein>
    <submittedName>
        <fullName evidence="1">Uncharacterized protein</fullName>
    </submittedName>
</protein>
<evidence type="ECO:0000313" key="1">
    <source>
        <dbReference type="EMBL" id="MBU2664436.1"/>
    </source>
</evidence>
<evidence type="ECO:0000313" key="2">
    <source>
        <dbReference type="Proteomes" id="UP001519654"/>
    </source>
</evidence>
<dbReference type="EMBL" id="JAHKKG010000004">
    <property type="protein sequence ID" value="MBU2664436.1"/>
    <property type="molecule type" value="Genomic_DNA"/>
</dbReference>
<dbReference type="RefSeq" id="WP_215788049.1">
    <property type="nucleotide sequence ID" value="NZ_JAHKKG010000004.1"/>
</dbReference>
<name>A0ABS5YLU9_9ACTN</name>
<comment type="caution">
    <text evidence="1">The sequence shown here is derived from an EMBL/GenBank/DDBJ whole genome shotgun (WGS) entry which is preliminary data.</text>
</comment>
<keyword evidence="2" id="KW-1185">Reference proteome</keyword>
<proteinExistence type="predicted"/>
<accession>A0ABS5YLU9</accession>
<dbReference type="Proteomes" id="UP001519654">
    <property type="component" value="Unassembled WGS sequence"/>
</dbReference>
<reference evidence="1 2" key="1">
    <citation type="submission" date="2021-06" db="EMBL/GenBank/DDBJ databases">
        <title>Actinoplanes lichenicola sp. nov., and Actinoplanes ovalisporus sp. nov., isolated from lichen in Thailand.</title>
        <authorList>
            <person name="Saeng-In P."/>
            <person name="Kanchanasin P."/>
            <person name="Yuki M."/>
            <person name="Kudo T."/>
            <person name="Ohkuma M."/>
            <person name="Phongsopitanun W."/>
            <person name="Tanasupawat S."/>
        </authorList>
    </citation>
    <scope>NUCLEOTIDE SEQUENCE [LARGE SCALE GENOMIC DNA]</scope>
    <source>
        <strain evidence="1 2">NBRC 110975</strain>
    </source>
</reference>
<organism evidence="1 2">
    <name type="scientific">Paractinoplanes bogorensis</name>
    <dbReference type="NCBI Taxonomy" id="1610840"/>
    <lineage>
        <taxon>Bacteria</taxon>
        <taxon>Bacillati</taxon>
        <taxon>Actinomycetota</taxon>
        <taxon>Actinomycetes</taxon>
        <taxon>Micromonosporales</taxon>
        <taxon>Micromonosporaceae</taxon>
        <taxon>Paractinoplanes</taxon>
    </lineage>
</organism>